<accession>A0A4P9K5L6</accession>
<dbReference type="RefSeq" id="WP_138564989.1">
    <property type="nucleotide sequence ID" value="NZ_CP040602.1"/>
</dbReference>
<keyword evidence="1" id="KW-0472">Membrane</keyword>
<dbReference type="PANTHER" id="PTHR38602">
    <property type="entry name" value="INNER MEMBRANE PROTEIN-RELATED"/>
    <property type="match status" value="1"/>
</dbReference>
<dbReference type="Proteomes" id="UP000304864">
    <property type="component" value="Chromosome"/>
</dbReference>
<feature type="transmembrane region" description="Helical" evidence="1">
    <location>
        <begin position="6"/>
        <end position="24"/>
    </location>
</feature>
<dbReference type="InterPro" id="IPR019201">
    <property type="entry name" value="DUF2065"/>
</dbReference>
<dbReference type="PANTHER" id="PTHR38602:SF1">
    <property type="entry name" value="INNER MEMBRANE PROTEIN"/>
    <property type="match status" value="1"/>
</dbReference>
<gene>
    <name evidence="2" type="ORF">FE785_06565</name>
</gene>
<proteinExistence type="predicted"/>
<dbReference type="AlphaFoldDB" id="A0A4P9K5L6"/>
<dbReference type="EMBL" id="CP040602">
    <property type="protein sequence ID" value="QCU90314.1"/>
    <property type="molecule type" value="Genomic_DNA"/>
</dbReference>
<evidence type="ECO:0000313" key="2">
    <source>
        <dbReference type="EMBL" id="QCU90314.1"/>
    </source>
</evidence>
<reference evidence="2 3" key="1">
    <citation type="submission" date="2019-05" db="EMBL/GenBank/DDBJ databases">
        <title>Thiomicrorhabdus sediminis sp. nov, a novel sulfur-oxidizing bacterium isolated from coastal sediment.</title>
        <authorList>
            <person name="Liu X."/>
        </authorList>
    </citation>
    <scope>NUCLEOTIDE SEQUENCE [LARGE SCALE GENOMIC DNA]</scope>
    <source>
        <strain evidence="2 3">G1</strain>
    </source>
</reference>
<name>A0A4P9K5L6_9GAMM</name>
<protein>
    <submittedName>
        <fullName evidence="2">DUF2065 domain-containing protein</fullName>
    </submittedName>
</protein>
<sequence length="63" mass="7095">MFESTLIAAIALVFILEGLLPFAFPDLWRKIMAQAILLSERELRKMGLISIVIGLALLLFFSE</sequence>
<evidence type="ECO:0000256" key="1">
    <source>
        <dbReference type="SAM" id="Phobius"/>
    </source>
</evidence>
<dbReference type="Pfam" id="PF09838">
    <property type="entry name" value="DUF2065"/>
    <property type="match status" value="1"/>
</dbReference>
<keyword evidence="1" id="KW-0812">Transmembrane</keyword>
<dbReference type="OrthoDB" id="9182237at2"/>
<keyword evidence="3" id="KW-1185">Reference proteome</keyword>
<feature type="transmembrane region" description="Helical" evidence="1">
    <location>
        <begin position="45"/>
        <end position="62"/>
    </location>
</feature>
<dbReference type="KEGG" id="thig:FE785_06565"/>
<evidence type="ECO:0000313" key="3">
    <source>
        <dbReference type="Proteomes" id="UP000304864"/>
    </source>
</evidence>
<keyword evidence="1" id="KW-1133">Transmembrane helix</keyword>
<organism evidence="2 3">
    <name type="scientific">Thiomicrorhabdus sediminis</name>
    <dbReference type="NCBI Taxonomy" id="2580412"/>
    <lineage>
        <taxon>Bacteria</taxon>
        <taxon>Pseudomonadati</taxon>
        <taxon>Pseudomonadota</taxon>
        <taxon>Gammaproteobacteria</taxon>
        <taxon>Thiotrichales</taxon>
        <taxon>Piscirickettsiaceae</taxon>
        <taxon>Thiomicrorhabdus</taxon>
    </lineage>
</organism>